<evidence type="ECO:0000259" key="4">
    <source>
        <dbReference type="Pfam" id="PF01103"/>
    </source>
</evidence>
<evidence type="ECO:0000313" key="6">
    <source>
        <dbReference type="EMBL" id="MDN0023976.1"/>
    </source>
</evidence>
<feature type="chain" id="PRO_5043341998" evidence="3">
    <location>
        <begin position="21"/>
        <end position="393"/>
    </location>
</feature>
<dbReference type="AlphaFoldDB" id="A0AAW7JIT0"/>
<name>A0AAW7JIT0_9BACT</name>
<gene>
    <name evidence="5" type="ORF">QVN81_00345</name>
    <name evidence="6" type="ORF">QVN84_00340</name>
</gene>
<dbReference type="Pfam" id="PF01103">
    <property type="entry name" value="Omp85"/>
    <property type="match status" value="1"/>
</dbReference>
<reference evidence="6" key="2">
    <citation type="submission" date="2023-08" db="EMBL/GenBank/DDBJ databases">
        <title>Identification and characterization of horizontal gene transfer across gut microbiota members of farm animals based on homology search.</title>
        <authorList>
            <person name="Schwarzerova J."/>
            <person name="Nykrynova M."/>
            <person name="Jureckova K."/>
            <person name="Cejkova D."/>
            <person name="Rychlik I."/>
        </authorList>
    </citation>
    <scope>NUCLEOTIDE SEQUENCE</scope>
    <source>
        <strain evidence="6">ET15</strain>
        <strain evidence="5">ET37</strain>
    </source>
</reference>
<organism evidence="6 8">
    <name type="scientific">Leyella lascolaii</name>
    <dbReference type="NCBI Taxonomy" id="1776379"/>
    <lineage>
        <taxon>Bacteria</taxon>
        <taxon>Pseudomonadati</taxon>
        <taxon>Bacteroidota</taxon>
        <taxon>Bacteroidia</taxon>
        <taxon>Bacteroidales</taxon>
        <taxon>Prevotellaceae</taxon>
        <taxon>Leyella</taxon>
    </lineage>
</organism>
<feature type="signal peptide" evidence="3">
    <location>
        <begin position="1"/>
        <end position="20"/>
    </location>
</feature>
<feature type="domain" description="Bacterial surface antigen (D15)" evidence="4">
    <location>
        <begin position="128"/>
        <end position="393"/>
    </location>
</feature>
<dbReference type="RefSeq" id="WP_289824338.1">
    <property type="nucleotide sequence ID" value="NZ_JAUEIE010000001.1"/>
</dbReference>
<dbReference type="EMBL" id="JAUEIF010000001">
    <property type="protein sequence ID" value="MDN0023976.1"/>
    <property type="molecule type" value="Genomic_DNA"/>
</dbReference>
<evidence type="ECO:0000256" key="2">
    <source>
        <dbReference type="ARBA" id="ARBA00023136"/>
    </source>
</evidence>
<dbReference type="Gene3D" id="2.40.160.50">
    <property type="entry name" value="membrane protein fhac: a member of the omp85/tpsb transporter family"/>
    <property type="match status" value="1"/>
</dbReference>
<keyword evidence="3" id="KW-0732">Signal</keyword>
<dbReference type="EMBL" id="JAUEIE010000001">
    <property type="protein sequence ID" value="MDN0021479.1"/>
    <property type="molecule type" value="Genomic_DNA"/>
</dbReference>
<evidence type="ECO:0000313" key="5">
    <source>
        <dbReference type="EMBL" id="MDN0021479.1"/>
    </source>
</evidence>
<evidence type="ECO:0000313" key="7">
    <source>
        <dbReference type="Proteomes" id="UP001167831"/>
    </source>
</evidence>
<keyword evidence="2" id="KW-0472">Membrane</keyword>
<sequence length="393" mass="44692">MKKQALSFALTVLFALPLTAADTLSHTGSIIADKAAADSTVRKKGFINRILDYFNDANKTDYSKKFDFSIIGGPHYSSDTQLGIGLVAAGLYRTDRNDTILPPSNMSLFGDVSTVGFYMLGVRGLHIFPHDRYRLDYTLYFYSFPCKYWGMGYANGDNDDNESDMKRWQAQARASFLFRVARNTYVGPMLTFDFIQGKDIKRPELLEGMDRTTRNVGVGLTFAYDSRDVTTNPKRGIYVSLSQNFRPAFLGNRYAFSTTDLRFNAYRRLWKGGILATDLRSQLNFGNPSWGMMALLGNSYSMRGYYEGRYRDKHKIEAQAELRQHIWKRNSLVAWVGAGTVFDKFSSMRASHVLPNFGIGYRWEFKKDVNVRLDYGFGKGGQSGFIFNINEAF</sequence>
<keyword evidence="7" id="KW-1185">Reference proteome</keyword>
<comment type="caution">
    <text evidence="6">The sequence shown here is derived from an EMBL/GenBank/DDBJ whole genome shotgun (WGS) entry which is preliminary data.</text>
</comment>
<protein>
    <submittedName>
        <fullName evidence="6">BamA/TamA family outer membrane protein</fullName>
    </submittedName>
</protein>
<dbReference type="Proteomes" id="UP001168478">
    <property type="component" value="Unassembled WGS sequence"/>
</dbReference>
<dbReference type="Proteomes" id="UP001167831">
    <property type="component" value="Unassembled WGS sequence"/>
</dbReference>
<accession>A0AAW7JIT0</accession>
<reference evidence="6" key="1">
    <citation type="submission" date="2023-06" db="EMBL/GenBank/DDBJ databases">
        <authorList>
            <person name="Zeman M."/>
            <person name="Kubasova T."/>
            <person name="Jahodarova E."/>
            <person name="Nykrynova M."/>
            <person name="Rychlik I."/>
        </authorList>
    </citation>
    <scope>NUCLEOTIDE SEQUENCE</scope>
    <source>
        <strain evidence="6">ET15</strain>
        <strain evidence="5">ET37</strain>
    </source>
</reference>
<evidence type="ECO:0000256" key="3">
    <source>
        <dbReference type="SAM" id="SignalP"/>
    </source>
</evidence>
<dbReference type="GO" id="GO:0019867">
    <property type="term" value="C:outer membrane"/>
    <property type="evidence" value="ECO:0007669"/>
    <property type="project" value="InterPro"/>
</dbReference>
<comment type="subcellular location">
    <subcellularLocation>
        <location evidence="1">Membrane</location>
    </subcellularLocation>
</comment>
<evidence type="ECO:0000256" key="1">
    <source>
        <dbReference type="ARBA" id="ARBA00004370"/>
    </source>
</evidence>
<dbReference type="InterPro" id="IPR000184">
    <property type="entry name" value="Bac_surfAg_D15"/>
</dbReference>
<evidence type="ECO:0000313" key="8">
    <source>
        <dbReference type="Proteomes" id="UP001168478"/>
    </source>
</evidence>
<proteinExistence type="predicted"/>